<name>A0A9N9CPP5_9GLOM</name>
<gene>
    <name evidence="1" type="ORF">ALEPTO_LOCUS8546</name>
</gene>
<dbReference type="OrthoDB" id="10629973at2759"/>
<dbReference type="GO" id="GO:0003676">
    <property type="term" value="F:nucleic acid binding"/>
    <property type="evidence" value="ECO:0007669"/>
    <property type="project" value="InterPro"/>
</dbReference>
<organism evidence="1 2">
    <name type="scientific">Ambispora leptoticha</name>
    <dbReference type="NCBI Taxonomy" id="144679"/>
    <lineage>
        <taxon>Eukaryota</taxon>
        <taxon>Fungi</taxon>
        <taxon>Fungi incertae sedis</taxon>
        <taxon>Mucoromycota</taxon>
        <taxon>Glomeromycotina</taxon>
        <taxon>Glomeromycetes</taxon>
        <taxon>Archaeosporales</taxon>
        <taxon>Ambisporaceae</taxon>
        <taxon>Ambispora</taxon>
    </lineage>
</organism>
<dbReference type="EMBL" id="CAJVPS010005033">
    <property type="protein sequence ID" value="CAG8610636.1"/>
    <property type="molecule type" value="Genomic_DNA"/>
</dbReference>
<keyword evidence="2" id="KW-1185">Reference proteome</keyword>
<dbReference type="AlphaFoldDB" id="A0A9N9CPP5"/>
<dbReference type="Gene3D" id="3.30.420.10">
    <property type="entry name" value="Ribonuclease H-like superfamily/Ribonuclease H"/>
    <property type="match status" value="1"/>
</dbReference>
<reference evidence="1" key="1">
    <citation type="submission" date="2021-06" db="EMBL/GenBank/DDBJ databases">
        <authorList>
            <person name="Kallberg Y."/>
            <person name="Tangrot J."/>
            <person name="Rosling A."/>
        </authorList>
    </citation>
    <scope>NUCLEOTIDE SEQUENCE</scope>
    <source>
        <strain evidence="1">FL130A</strain>
    </source>
</reference>
<comment type="caution">
    <text evidence="1">The sequence shown here is derived from an EMBL/GenBank/DDBJ whole genome shotgun (WGS) entry which is preliminary data.</text>
</comment>
<protein>
    <submittedName>
        <fullName evidence="1">8761_t:CDS:1</fullName>
    </submittedName>
</protein>
<evidence type="ECO:0000313" key="2">
    <source>
        <dbReference type="Proteomes" id="UP000789508"/>
    </source>
</evidence>
<dbReference type="Proteomes" id="UP000789508">
    <property type="component" value="Unassembled WGS sequence"/>
</dbReference>
<dbReference type="InterPro" id="IPR036397">
    <property type="entry name" value="RNaseH_sf"/>
</dbReference>
<proteinExistence type="predicted"/>
<accession>A0A9N9CPP5</accession>
<sequence>MSITLFPNSGRLLVWHKPNEELENDCLQAKVQGNGGGINYWSWISADYDKGPLVCYDSSMIKEKYIEILKKYIEPVFKRHSYDLDQYCQEEWRNITMDDIQKYTSNVTKRVKAVKANNAKIP</sequence>
<evidence type="ECO:0000313" key="1">
    <source>
        <dbReference type="EMBL" id="CAG8610636.1"/>
    </source>
</evidence>